<evidence type="ECO:0000313" key="2">
    <source>
        <dbReference type="Proteomes" id="UP001054837"/>
    </source>
</evidence>
<keyword evidence="2" id="KW-1185">Reference proteome</keyword>
<gene>
    <name evidence="1" type="ORF">CDAR_14891</name>
</gene>
<dbReference type="EMBL" id="BPLQ01014259">
    <property type="protein sequence ID" value="GIY78561.1"/>
    <property type="molecule type" value="Genomic_DNA"/>
</dbReference>
<dbReference type="AlphaFoldDB" id="A0AAV4W710"/>
<name>A0AAV4W710_9ARAC</name>
<comment type="caution">
    <text evidence="1">The sequence shown here is derived from an EMBL/GenBank/DDBJ whole genome shotgun (WGS) entry which is preliminary data.</text>
</comment>
<reference evidence="1 2" key="1">
    <citation type="submission" date="2021-06" db="EMBL/GenBank/DDBJ databases">
        <title>Caerostris darwini draft genome.</title>
        <authorList>
            <person name="Kono N."/>
            <person name="Arakawa K."/>
        </authorList>
    </citation>
    <scope>NUCLEOTIDE SEQUENCE [LARGE SCALE GENOMIC DNA]</scope>
</reference>
<evidence type="ECO:0000313" key="1">
    <source>
        <dbReference type="EMBL" id="GIY78561.1"/>
    </source>
</evidence>
<protein>
    <submittedName>
        <fullName evidence="1">Uncharacterized protein</fullName>
    </submittedName>
</protein>
<sequence length="96" mass="10714">MRNKSPASPPCKSVTRSSTLLINLQTHTRSTPHTFFSFHPLEPVERGPLHAIPTLHSRMTSNWIHPVHSDRALSAIRPQHEALVLVVGKEAVHGIF</sequence>
<dbReference type="Proteomes" id="UP001054837">
    <property type="component" value="Unassembled WGS sequence"/>
</dbReference>
<proteinExistence type="predicted"/>
<accession>A0AAV4W710</accession>
<organism evidence="1 2">
    <name type="scientific">Caerostris darwini</name>
    <dbReference type="NCBI Taxonomy" id="1538125"/>
    <lineage>
        <taxon>Eukaryota</taxon>
        <taxon>Metazoa</taxon>
        <taxon>Ecdysozoa</taxon>
        <taxon>Arthropoda</taxon>
        <taxon>Chelicerata</taxon>
        <taxon>Arachnida</taxon>
        <taxon>Araneae</taxon>
        <taxon>Araneomorphae</taxon>
        <taxon>Entelegynae</taxon>
        <taxon>Araneoidea</taxon>
        <taxon>Araneidae</taxon>
        <taxon>Caerostris</taxon>
    </lineage>
</organism>